<dbReference type="PANTHER" id="PTHR10190">
    <property type="entry name" value="EYES ABSENT"/>
    <property type="match status" value="1"/>
</dbReference>
<accession>A0A443S8Y2</accession>
<comment type="similarity">
    <text evidence="1 7">Belongs to the HAD-like hydrolase superfamily. EYA family.</text>
</comment>
<sequence length="102" mass="11570">MSPNCINVLVTTTQLSPALAKILLYGLGPIFPIENIYSSTKVGKDNCFQRIKERFGPKCTYVVIGDGDDEDTAAKHLTMPFWRIRHRNDLENLLRVLSDDFL</sequence>
<dbReference type="Gene3D" id="3.40.50.12350">
    <property type="match status" value="1"/>
</dbReference>
<dbReference type="EC" id="3.1.3.48" evidence="7"/>
<keyword evidence="2 7" id="KW-0378">Hydrolase</keyword>
<reference evidence="8 9" key="1">
    <citation type="journal article" date="2018" name="Gigascience">
        <title>Genomes of trombidid mites reveal novel predicted allergens and laterally-transferred genes associated with secondary metabolism.</title>
        <authorList>
            <person name="Dong X."/>
            <person name="Chaisiri K."/>
            <person name="Xia D."/>
            <person name="Armstrong S.D."/>
            <person name="Fang Y."/>
            <person name="Donnelly M.J."/>
            <person name="Kadowaki T."/>
            <person name="McGarry J.W."/>
            <person name="Darby A.C."/>
            <person name="Makepeace B.L."/>
        </authorList>
    </citation>
    <scope>NUCLEOTIDE SEQUENCE [LARGE SCALE GENOMIC DNA]</scope>
    <source>
        <strain evidence="8">UoL-UT</strain>
    </source>
</reference>
<dbReference type="InterPro" id="IPR038102">
    <property type="entry name" value="EYA_dom_sf"/>
</dbReference>
<evidence type="ECO:0000256" key="7">
    <source>
        <dbReference type="RuleBase" id="RU362036"/>
    </source>
</evidence>
<dbReference type="GO" id="GO:2001240">
    <property type="term" value="P:negative regulation of extrinsic apoptotic signaling pathway in absence of ligand"/>
    <property type="evidence" value="ECO:0007669"/>
    <property type="project" value="TreeGrafter"/>
</dbReference>
<evidence type="ECO:0000256" key="2">
    <source>
        <dbReference type="ARBA" id="ARBA00022801"/>
    </source>
</evidence>
<dbReference type="GO" id="GO:0030154">
    <property type="term" value="P:cell differentiation"/>
    <property type="evidence" value="ECO:0007669"/>
    <property type="project" value="TreeGrafter"/>
</dbReference>
<proteinExistence type="inferred from homology"/>
<name>A0A443S8Y2_9ACAR</name>
<dbReference type="OrthoDB" id="167668at2759"/>
<keyword evidence="9" id="KW-1185">Reference proteome</keyword>
<dbReference type="GO" id="GO:0045739">
    <property type="term" value="P:positive regulation of DNA repair"/>
    <property type="evidence" value="ECO:0007669"/>
    <property type="project" value="TreeGrafter"/>
</dbReference>
<dbReference type="GO" id="GO:0005634">
    <property type="term" value="C:nucleus"/>
    <property type="evidence" value="ECO:0007669"/>
    <property type="project" value="TreeGrafter"/>
</dbReference>
<comment type="catalytic activity">
    <reaction evidence="5 7">
        <text>O-phospho-L-tyrosyl-[protein] + H2O = L-tyrosyl-[protein] + phosphate</text>
        <dbReference type="Rhea" id="RHEA:10684"/>
        <dbReference type="Rhea" id="RHEA-COMP:10136"/>
        <dbReference type="Rhea" id="RHEA-COMP:20101"/>
        <dbReference type="ChEBI" id="CHEBI:15377"/>
        <dbReference type="ChEBI" id="CHEBI:43474"/>
        <dbReference type="ChEBI" id="CHEBI:46858"/>
        <dbReference type="ChEBI" id="CHEBI:61978"/>
        <dbReference type="EC" id="3.1.3.48"/>
    </reaction>
</comment>
<dbReference type="PANTHER" id="PTHR10190:SF16">
    <property type="entry name" value="DEVELOPMENTAL PROTEIN EYES ABSENT"/>
    <property type="match status" value="1"/>
</dbReference>
<evidence type="ECO:0000256" key="6">
    <source>
        <dbReference type="PIRSR" id="PIRSR628472-2"/>
    </source>
</evidence>
<dbReference type="VEuPathDB" id="VectorBase:LDEU008069"/>
<evidence type="ECO:0000313" key="8">
    <source>
        <dbReference type="EMBL" id="RWS23971.1"/>
    </source>
</evidence>
<keyword evidence="7" id="KW-0804">Transcription</keyword>
<dbReference type="InterPro" id="IPR028472">
    <property type="entry name" value="EYA"/>
</dbReference>
<protein>
    <recommendedName>
        <fullName evidence="7">Eyes absent homolog</fullName>
        <ecNumber evidence="7">3.1.3.48</ecNumber>
    </recommendedName>
</protein>
<comment type="caution">
    <text evidence="8">The sequence shown here is derived from an EMBL/GenBank/DDBJ whole genome shotgun (WGS) entry which is preliminary data.</text>
</comment>
<evidence type="ECO:0000256" key="1">
    <source>
        <dbReference type="ARBA" id="ARBA00010501"/>
    </source>
</evidence>
<gene>
    <name evidence="8" type="ORF">B4U80_01802</name>
</gene>
<evidence type="ECO:0000256" key="3">
    <source>
        <dbReference type="ARBA" id="ARBA00022842"/>
    </source>
</evidence>
<organism evidence="8 9">
    <name type="scientific">Leptotrombidium deliense</name>
    <dbReference type="NCBI Taxonomy" id="299467"/>
    <lineage>
        <taxon>Eukaryota</taxon>
        <taxon>Metazoa</taxon>
        <taxon>Ecdysozoa</taxon>
        <taxon>Arthropoda</taxon>
        <taxon>Chelicerata</taxon>
        <taxon>Arachnida</taxon>
        <taxon>Acari</taxon>
        <taxon>Acariformes</taxon>
        <taxon>Trombidiformes</taxon>
        <taxon>Prostigmata</taxon>
        <taxon>Anystina</taxon>
        <taxon>Parasitengona</taxon>
        <taxon>Trombiculoidea</taxon>
        <taxon>Trombiculidae</taxon>
        <taxon>Leptotrombidium</taxon>
    </lineage>
</organism>
<dbReference type="EMBL" id="NCKV01005584">
    <property type="protein sequence ID" value="RWS23971.1"/>
    <property type="molecule type" value="Genomic_DNA"/>
</dbReference>
<evidence type="ECO:0000313" key="9">
    <source>
        <dbReference type="Proteomes" id="UP000288716"/>
    </source>
</evidence>
<dbReference type="GO" id="GO:0046872">
    <property type="term" value="F:metal ion binding"/>
    <property type="evidence" value="ECO:0007669"/>
    <property type="project" value="UniProtKB-KW"/>
</dbReference>
<comment type="cofactor">
    <cofactor evidence="6 7">
        <name>Mg(2+)</name>
        <dbReference type="ChEBI" id="CHEBI:18420"/>
    </cofactor>
    <text evidence="6 7">Binds 1 Mg(2+) ion per subunit.</text>
</comment>
<dbReference type="STRING" id="299467.A0A443S8Y2"/>
<keyword evidence="3 6" id="KW-0460">Magnesium</keyword>
<dbReference type="GO" id="GO:0004725">
    <property type="term" value="F:protein tyrosine phosphatase activity"/>
    <property type="evidence" value="ECO:0007669"/>
    <property type="project" value="UniProtKB-EC"/>
</dbReference>
<keyword evidence="7" id="KW-0805">Transcription regulation</keyword>
<dbReference type="Proteomes" id="UP000288716">
    <property type="component" value="Unassembled WGS sequence"/>
</dbReference>
<evidence type="ECO:0000256" key="5">
    <source>
        <dbReference type="ARBA" id="ARBA00051722"/>
    </source>
</evidence>
<dbReference type="AlphaFoldDB" id="A0A443S8Y2"/>
<keyword evidence="4 7" id="KW-0904">Protein phosphatase</keyword>
<keyword evidence="6 7" id="KW-0479">Metal-binding</keyword>
<feature type="binding site" evidence="6">
    <location>
        <position position="66"/>
    </location>
    <ligand>
        <name>Mg(2+)</name>
        <dbReference type="ChEBI" id="CHEBI:18420"/>
    </ligand>
</feature>
<evidence type="ECO:0000256" key="4">
    <source>
        <dbReference type="ARBA" id="ARBA00022912"/>
    </source>
</evidence>